<sequence length="218" mass="23302">MRRRKKIEHRLRDPNRILSTVLLLSKTCAPTKHKEPHTPLPIATHLVQGRKVQLKRLVAPATARTLALGVDRRAFDIPSAPGTPHAVEPSRSHARGTQSSQGIGLGRASIGTSELGLLTRPDAPDAEMHTCSPEPGPAKAPAHSRKGRGCRGARERLSAVNAGELHYSVGGHRNGTKDALPGMCELVSAQGGPISRITRLVANLLCGITTPHVVRLPH</sequence>
<name>A0AAV7VBM5_PLEWA</name>
<dbReference type="AlphaFoldDB" id="A0AAV7VBM5"/>
<accession>A0AAV7VBM5</accession>
<evidence type="ECO:0000256" key="1">
    <source>
        <dbReference type="SAM" id="MobiDB-lite"/>
    </source>
</evidence>
<gene>
    <name evidence="2" type="ORF">NDU88_002816</name>
</gene>
<feature type="compositionally biased region" description="Basic residues" evidence="1">
    <location>
        <begin position="142"/>
        <end position="151"/>
    </location>
</feature>
<organism evidence="2 3">
    <name type="scientific">Pleurodeles waltl</name>
    <name type="common">Iberian ribbed newt</name>
    <dbReference type="NCBI Taxonomy" id="8319"/>
    <lineage>
        <taxon>Eukaryota</taxon>
        <taxon>Metazoa</taxon>
        <taxon>Chordata</taxon>
        <taxon>Craniata</taxon>
        <taxon>Vertebrata</taxon>
        <taxon>Euteleostomi</taxon>
        <taxon>Amphibia</taxon>
        <taxon>Batrachia</taxon>
        <taxon>Caudata</taxon>
        <taxon>Salamandroidea</taxon>
        <taxon>Salamandridae</taxon>
        <taxon>Pleurodelinae</taxon>
        <taxon>Pleurodeles</taxon>
    </lineage>
</organism>
<comment type="caution">
    <text evidence="2">The sequence shown here is derived from an EMBL/GenBank/DDBJ whole genome shotgun (WGS) entry which is preliminary data.</text>
</comment>
<dbReference type="EMBL" id="JANPWB010000003">
    <property type="protein sequence ID" value="KAJ1198978.1"/>
    <property type="molecule type" value="Genomic_DNA"/>
</dbReference>
<evidence type="ECO:0000313" key="3">
    <source>
        <dbReference type="Proteomes" id="UP001066276"/>
    </source>
</evidence>
<dbReference type="Proteomes" id="UP001066276">
    <property type="component" value="Chromosome 2_1"/>
</dbReference>
<keyword evidence="3" id="KW-1185">Reference proteome</keyword>
<feature type="region of interest" description="Disordered" evidence="1">
    <location>
        <begin position="77"/>
        <end position="151"/>
    </location>
</feature>
<reference evidence="2" key="1">
    <citation type="journal article" date="2022" name="bioRxiv">
        <title>Sequencing and chromosome-scale assembly of the giantPleurodeles waltlgenome.</title>
        <authorList>
            <person name="Brown T."/>
            <person name="Elewa A."/>
            <person name="Iarovenko S."/>
            <person name="Subramanian E."/>
            <person name="Araus A.J."/>
            <person name="Petzold A."/>
            <person name="Susuki M."/>
            <person name="Suzuki K.-i.T."/>
            <person name="Hayashi T."/>
            <person name="Toyoda A."/>
            <person name="Oliveira C."/>
            <person name="Osipova E."/>
            <person name="Leigh N.D."/>
            <person name="Simon A."/>
            <person name="Yun M.H."/>
        </authorList>
    </citation>
    <scope>NUCLEOTIDE SEQUENCE</scope>
    <source>
        <strain evidence="2">20211129_DDA</strain>
        <tissue evidence="2">Liver</tissue>
    </source>
</reference>
<protein>
    <submittedName>
        <fullName evidence="2">Uncharacterized protein</fullName>
    </submittedName>
</protein>
<evidence type="ECO:0000313" key="2">
    <source>
        <dbReference type="EMBL" id="KAJ1198978.1"/>
    </source>
</evidence>
<proteinExistence type="predicted"/>